<evidence type="ECO:0000256" key="1">
    <source>
        <dbReference type="SAM" id="MobiDB-lite"/>
    </source>
</evidence>
<feature type="region of interest" description="Disordered" evidence="1">
    <location>
        <begin position="1"/>
        <end position="35"/>
    </location>
</feature>
<dbReference type="Proteomes" id="UP000298787">
    <property type="component" value="Unassembled WGS sequence"/>
</dbReference>
<protein>
    <submittedName>
        <fullName evidence="2">Uncharacterized protein</fullName>
    </submittedName>
</protein>
<proteinExistence type="predicted"/>
<evidence type="ECO:0000313" key="3">
    <source>
        <dbReference type="Proteomes" id="UP000298787"/>
    </source>
</evidence>
<evidence type="ECO:0000313" key="2">
    <source>
        <dbReference type="EMBL" id="TKS65358.1"/>
    </source>
</evidence>
<reference evidence="2 3" key="1">
    <citation type="submission" date="2019-01" db="EMBL/GenBank/DDBJ databases">
        <title>Genome Assembly of Collichthys lucidus.</title>
        <authorList>
            <person name="Cai M."/>
            <person name="Xiao S."/>
        </authorList>
    </citation>
    <scope>NUCLEOTIDE SEQUENCE [LARGE SCALE GENOMIC DNA]</scope>
    <source>
        <strain evidence="2">JT15FE1705JMU</strain>
        <tissue evidence="2">Muscle</tissue>
    </source>
</reference>
<sequence>MNSSCAGGFADDRDVQVSGPVIQPQTGAGKRQKEGHGVKLAQDVSWLLPFLFLLLMITVSPTQDGIPLDTKILDLSGNKLRWVEHGDLLPINVLKA</sequence>
<dbReference type="AlphaFoldDB" id="A0A4U5TVX6"/>
<organism evidence="2 3">
    <name type="scientific">Collichthys lucidus</name>
    <name type="common">Big head croaker</name>
    <name type="synonym">Sciaena lucida</name>
    <dbReference type="NCBI Taxonomy" id="240159"/>
    <lineage>
        <taxon>Eukaryota</taxon>
        <taxon>Metazoa</taxon>
        <taxon>Chordata</taxon>
        <taxon>Craniata</taxon>
        <taxon>Vertebrata</taxon>
        <taxon>Euteleostomi</taxon>
        <taxon>Actinopterygii</taxon>
        <taxon>Neopterygii</taxon>
        <taxon>Teleostei</taxon>
        <taxon>Neoteleostei</taxon>
        <taxon>Acanthomorphata</taxon>
        <taxon>Eupercaria</taxon>
        <taxon>Sciaenidae</taxon>
        <taxon>Collichthys</taxon>
    </lineage>
</organism>
<name>A0A4U5TVX6_COLLU</name>
<dbReference type="STRING" id="240159.A0A4U5TVX6"/>
<keyword evidence="3" id="KW-1185">Reference proteome</keyword>
<accession>A0A4U5TVX6</accession>
<dbReference type="EMBL" id="ML240683">
    <property type="protein sequence ID" value="TKS65358.1"/>
    <property type="molecule type" value="Genomic_DNA"/>
</dbReference>
<gene>
    <name evidence="2" type="ORF">D9C73_027870</name>
</gene>